<evidence type="ECO:0000313" key="3">
    <source>
        <dbReference type="EMBL" id="SHL52436.1"/>
    </source>
</evidence>
<keyword evidence="1" id="KW-1133">Transmembrane helix</keyword>
<feature type="transmembrane region" description="Helical" evidence="1">
    <location>
        <begin position="12"/>
        <end position="30"/>
    </location>
</feature>
<keyword evidence="1" id="KW-0812">Transmembrane</keyword>
<protein>
    <recommendedName>
        <fullName evidence="6">Transporter</fullName>
    </recommendedName>
</protein>
<keyword evidence="5" id="KW-1185">Reference proteome</keyword>
<dbReference type="EMBL" id="AEMG01000002">
    <property type="protein sequence ID" value="EFW93828.1"/>
    <property type="molecule type" value="Genomic_DNA"/>
</dbReference>
<dbReference type="AlphaFoldDB" id="E7QN33"/>
<reference evidence="5" key="2">
    <citation type="submission" date="2016-11" db="EMBL/GenBank/DDBJ databases">
        <authorList>
            <person name="Varghese N."/>
            <person name="Submissions S."/>
        </authorList>
    </citation>
    <scope>NUCLEOTIDE SEQUENCE [LARGE SCALE GENOMIC DNA]</scope>
    <source>
        <strain evidence="5">DX253</strain>
    </source>
</reference>
<dbReference type="Proteomes" id="UP000003751">
    <property type="component" value="Unassembled WGS sequence"/>
</dbReference>
<dbReference type="InterPro" id="IPR055895">
    <property type="entry name" value="DUF7472"/>
</dbReference>
<evidence type="ECO:0000313" key="4">
    <source>
        <dbReference type="Proteomes" id="UP000003751"/>
    </source>
</evidence>
<dbReference type="RefSeq" id="WP_007976439.1">
    <property type="nucleotide sequence ID" value="NZ_AEMG01000002.1"/>
</dbReference>
<evidence type="ECO:0000256" key="1">
    <source>
        <dbReference type="SAM" id="Phobius"/>
    </source>
</evidence>
<sequence>MDIEGDTLRDIVVSVVSVGFFIVAMFIVGSQFEAGGITGAGALEMVGVITLFVLVMTGVGFWLANQH</sequence>
<dbReference type="OrthoDB" id="263502at2157"/>
<dbReference type="EMBL" id="FRAN01000007">
    <property type="protein sequence ID" value="SHL52436.1"/>
    <property type="molecule type" value="Genomic_DNA"/>
</dbReference>
<reference evidence="3" key="3">
    <citation type="submission" date="2016-11" db="EMBL/GenBank/DDBJ databases">
        <authorList>
            <person name="Jaros S."/>
            <person name="Januszkiewicz K."/>
            <person name="Wedrychowicz H."/>
        </authorList>
    </citation>
    <scope>NUCLEOTIDE SEQUENCE [LARGE SCALE GENOMIC DNA]</scope>
    <source>
        <strain evidence="3">DX253</strain>
    </source>
</reference>
<dbReference type="Pfam" id="PF24284">
    <property type="entry name" value="DUF7472"/>
    <property type="match status" value="1"/>
</dbReference>
<organism evidence="2 4">
    <name type="scientific">Haladaptatus paucihalophilus DX253</name>
    <dbReference type="NCBI Taxonomy" id="797209"/>
    <lineage>
        <taxon>Archaea</taxon>
        <taxon>Methanobacteriati</taxon>
        <taxon>Methanobacteriota</taxon>
        <taxon>Stenosarchaea group</taxon>
        <taxon>Halobacteria</taxon>
        <taxon>Halobacteriales</taxon>
        <taxon>Haladaptataceae</taxon>
        <taxon>Haladaptatus</taxon>
    </lineage>
</organism>
<keyword evidence="1" id="KW-0472">Membrane</keyword>
<evidence type="ECO:0000313" key="2">
    <source>
        <dbReference type="EMBL" id="EFW93828.1"/>
    </source>
</evidence>
<proteinExistence type="predicted"/>
<evidence type="ECO:0008006" key="6">
    <source>
        <dbReference type="Google" id="ProtNLM"/>
    </source>
</evidence>
<gene>
    <name evidence="3" type="ORF">SAMN05444342_4047</name>
    <name evidence="2" type="ORF">ZOD2009_01755</name>
</gene>
<evidence type="ECO:0000313" key="5">
    <source>
        <dbReference type="Proteomes" id="UP000184203"/>
    </source>
</evidence>
<name>E7QN33_HALPU</name>
<reference evidence="2 4" key="1">
    <citation type="journal article" date="2014" name="ISME J.">
        <title>Trehalose/2-sulfotrehalose biosynthesis and glycine-betaine uptake are widely spread mechanisms for osmoadaptation in the Halobacteriales.</title>
        <authorList>
            <person name="Youssef N.H."/>
            <person name="Savage-Ashlock K.N."/>
            <person name="McCully A.L."/>
            <person name="Luedtke B."/>
            <person name="Shaw E.I."/>
            <person name="Hoff W.D."/>
            <person name="Elshahed M.S."/>
        </authorList>
    </citation>
    <scope>NUCLEOTIDE SEQUENCE [LARGE SCALE GENOMIC DNA]</scope>
    <source>
        <strain evidence="2 4">DX253</strain>
    </source>
</reference>
<dbReference type="Proteomes" id="UP000184203">
    <property type="component" value="Unassembled WGS sequence"/>
</dbReference>
<accession>E7QN33</accession>
<dbReference type="PATRIC" id="fig|797209.4.peg.338"/>
<feature type="transmembrane region" description="Helical" evidence="1">
    <location>
        <begin position="42"/>
        <end position="64"/>
    </location>
</feature>